<protein>
    <recommendedName>
        <fullName evidence="3">HicB-like antitoxin of toxin-antitoxin system domain-containing protein</fullName>
    </recommendedName>
</protein>
<organism evidence="1 2">
    <name type="scientific">Phycisphaera mikurensis (strain NBRC 102666 / KCTC 22515 / FYK2301M01)</name>
    <dbReference type="NCBI Taxonomy" id="1142394"/>
    <lineage>
        <taxon>Bacteria</taxon>
        <taxon>Pseudomonadati</taxon>
        <taxon>Planctomycetota</taxon>
        <taxon>Phycisphaerae</taxon>
        <taxon>Phycisphaerales</taxon>
        <taxon>Phycisphaeraceae</taxon>
        <taxon>Phycisphaera</taxon>
    </lineage>
</organism>
<dbReference type="RefSeq" id="WP_014435406.1">
    <property type="nucleotide sequence ID" value="NC_017080.1"/>
</dbReference>
<evidence type="ECO:0000313" key="1">
    <source>
        <dbReference type="EMBL" id="BAM02186.1"/>
    </source>
</evidence>
<keyword evidence="2" id="KW-1185">Reference proteome</keyword>
<reference evidence="1 2" key="1">
    <citation type="submission" date="2012-02" db="EMBL/GenBank/DDBJ databases">
        <title>Complete genome sequence of Phycisphaera mikurensis NBRC 102666.</title>
        <authorList>
            <person name="Ankai A."/>
            <person name="Hosoyama A."/>
            <person name="Terui Y."/>
            <person name="Sekine M."/>
            <person name="Fukai R."/>
            <person name="Kato Y."/>
            <person name="Nakamura S."/>
            <person name="Yamada-Narita S."/>
            <person name="Kawakoshi A."/>
            <person name="Fukunaga Y."/>
            <person name="Yamazaki S."/>
            <person name="Fujita N."/>
        </authorList>
    </citation>
    <scope>NUCLEOTIDE SEQUENCE [LARGE SCALE GENOMIC DNA]</scope>
    <source>
        <strain evidence="2">NBRC 102666 / KCTC 22515 / FYK2301M01</strain>
    </source>
</reference>
<dbReference type="AlphaFoldDB" id="I0IA98"/>
<evidence type="ECO:0008006" key="3">
    <source>
        <dbReference type="Google" id="ProtNLM"/>
    </source>
</evidence>
<dbReference type="STRING" id="1142394.PSMK_00270"/>
<evidence type="ECO:0000313" key="2">
    <source>
        <dbReference type="Proteomes" id="UP000007881"/>
    </source>
</evidence>
<dbReference type="KEGG" id="phm:PSMK_00270"/>
<dbReference type="EMBL" id="AP012338">
    <property type="protein sequence ID" value="BAM02186.1"/>
    <property type="molecule type" value="Genomic_DNA"/>
</dbReference>
<dbReference type="HOGENOM" id="CLU_2586679_0_0_0"/>
<proteinExistence type="predicted"/>
<dbReference type="Proteomes" id="UP000007881">
    <property type="component" value="Chromosome"/>
</dbReference>
<gene>
    <name evidence="1" type="ordered locus">PSMK_00270</name>
</gene>
<accession>I0IA98</accession>
<sequence length="80" mass="8745">MTATTQHANLEITYIITPPDEGETGFHAACAEFYEANGEGPTEATAIANLEESLLELFAYRRAQAMKRLPEGAVCRKLSL</sequence>
<name>I0IA98_PHYMF</name>